<dbReference type="AlphaFoldDB" id="A0A4Y2QLY1"/>
<dbReference type="OrthoDB" id="10042427at2759"/>
<dbReference type="PANTHER" id="PTHR46060:SF1">
    <property type="entry name" value="MARINER MOS1 TRANSPOSASE-LIKE PROTEIN"/>
    <property type="match status" value="1"/>
</dbReference>
<evidence type="ECO:0000313" key="1">
    <source>
        <dbReference type="EMBL" id="GBN64334.1"/>
    </source>
</evidence>
<name>A0A4Y2QLY1_ARAVE</name>
<evidence type="ECO:0008006" key="3">
    <source>
        <dbReference type="Google" id="ProtNLM"/>
    </source>
</evidence>
<dbReference type="Proteomes" id="UP000499080">
    <property type="component" value="Unassembled WGS sequence"/>
</dbReference>
<dbReference type="GO" id="GO:0003676">
    <property type="term" value="F:nucleic acid binding"/>
    <property type="evidence" value="ECO:0007669"/>
    <property type="project" value="InterPro"/>
</dbReference>
<keyword evidence="2" id="KW-1185">Reference proteome</keyword>
<proteinExistence type="predicted"/>
<accession>A0A4Y2QLY1</accession>
<dbReference type="InterPro" id="IPR052709">
    <property type="entry name" value="Transposase-MT_Hybrid"/>
</dbReference>
<reference evidence="1 2" key="1">
    <citation type="journal article" date="2019" name="Sci. Rep.">
        <title>Orb-weaving spider Araneus ventricosus genome elucidates the spidroin gene catalogue.</title>
        <authorList>
            <person name="Kono N."/>
            <person name="Nakamura H."/>
            <person name="Ohtoshi R."/>
            <person name="Moran D.A.P."/>
            <person name="Shinohara A."/>
            <person name="Yoshida Y."/>
            <person name="Fujiwara M."/>
            <person name="Mori M."/>
            <person name="Tomita M."/>
            <person name="Arakawa K."/>
        </authorList>
    </citation>
    <scope>NUCLEOTIDE SEQUENCE [LARGE SCALE GENOMIC DNA]</scope>
</reference>
<comment type="caution">
    <text evidence="1">The sequence shown here is derived from an EMBL/GenBank/DDBJ whole genome shotgun (WGS) entry which is preliminary data.</text>
</comment>
<dbReference type="EMBL" id="BGPR01139394">
    <property type="protein sequence ID" value="GBN64334.1"/>
    <property type="molecule type" value="Genomic_DNA"/>
</dbReference>
<gene>
    <name evidence="1" type="ORF">AVEN_187237_1</name>
</gene>
<dbReference type="Gene3D" id="3.30.420.10">
    <property type="entry name" value="Ribonuclease H-like superfamily/Ribonuclease H"/>
    <property type="match status" value="1"/>
</dbReference>
<sequence>MVSSDNARPHTALKTQEFLQKFKWEIWSRPPLPYSPHLAPSDCFLFPKLKEDLSGVRLSSNIDVKTVAENWLNGQGSYFSKPD</sequence>
<organism evidence="1 2">
    <name type="scientific">Araneus ventricosus</name>
    <name type="common">Orbweaver spider</name>
    <name type="synonym">Epeira ventricosa</name>
    <dbReference type="NCBI Taxonomy" id="182803"/>
    <lineage>
        <taxon>Eukaryota</taxon>
        <taxon>Metazoa</taxon>
        <taxon>Ecdysozoa</taxon>
        <taxon>Arthropoda</taxon>
        <taxon>Chelicerata</taxon>
        <taxon>Arachnida</taxon>
        <taxon>Araneae</taxon>
        <taxon>Araneomorphae</taxon>
        <taxon>Entelegynae</taxon>
        <taxon>Araneoidea</taxon>
        <taxon>Araneidae</taxon>
        <taxon>Araneus</taxon>
    </lineage>
</organism>
<dbReference type="InterPro" id="IPR036397">
    <property type="entry name" value="RNaseH_sf"/>
</dbReference>
<dbReference type="PANTHER" id="PTHR46060">
    <property type="entry name" value="MARINER MOS1 TRANSPOSASE-LIKE PROTEIN"/>
    <property type="match status" value="1"/>
</dbReference>
<protein>
    <recommendedName>
        <fullName evidence="3">Histone-lysine N-methyltransferase SETMAR</fullName>
    </recommendedName>
</protein>
<evidence type="ECO:0000313" key="2">
    <source>
        <dbReference type="Proteomes" id="UP000499080"/>
    </source>
</evidence>